<name>A0A2U1B2A9_9BACT</name>
<dbReference type="EMBL" id="JABAEW010000009">
    <property type="protein sequence ID" value="NMD86244.1"/>
    <property type="molecule type" value="Genomic_DNA"/>
</dbReference>
<dbReference type="CDD" id="cd04301">
    <property type="entry name" value="NAT_SF"/>
    <property type="match status" value="1"/>
</dbReference>
<gene>
    <name evidence="4" type="ORF">C8D82_110125</name>
    <name evidence="3" type="ORF">HF882_06560</name>
</gene>
<dbReference type="Proteomes" id="UP000576225">
    <property type="component" value="Unassembled WGS sequence"/>
</dbReference>
<sequence length="183" mass="21177">MEYCTGTSPNKAAVRFRPLKRADLPLLLKWLHDPAVLEFYEGRDRKFTREQLLAEYFSKDDIRRNLIELGDSPAGYLQYYPEPPEPGRFGVDLFIGEPGLWGKGWGRAILDRLVGELSESGGITSLQLDPRVENLRAIRCYSAAGFRRERLLEHHEFHEGAWHDCLLMVRRFPEFSENKRPGT</sequence>
<dbReference type="Proteomes" id="UP000245959">
    <property type="component" value="Unassembled WGS sequence"/>
</dbReference>
<organism evidence="4 5">
    <name type="scientific">Victivallis vadensis</name>
    <dbReference type="NCBI Taxonomy" id="172901"/>
    <lineage>
        <taxon>Bacteria</taxon>
        <taxon>Pseudomonadati</taxon>
        <taxon>Lentisphaerota</taxon>
        <taxon>Lentisphaeria</taxon>
        <taxon>Victivallales</taxon>
        <taxon>Victivallaceae</taxon>
        <taxon>Victivallis</taxon>
    </lineage>
</organism>
<protein>
    <submittedName>
        <fullName evidence="4">Aminoglycoside 6'-N-acetyltransferase</fullName>
    </submittedName>
    <submittedName>
        <fullName evidence="3">GNAT family N-acetyltransferase</fullName>
    </submittedName>
</protein>
<dbReference type="InterPro" id="IPR016181">
    <property type="entry name" value="Acyl_CoA_acyltransferase"/>
</dbReference>
<dbReference type="PANTHER" id="PTHR31438:SF1">
    <property type="entry name" value="LYSINE N-ACYLTRANSFERASE C17G9.06C-RELATED"/>
    <property type="match status" value="1"/>
</dbReference>
<dbReference type="OrthoDB" id="9795206at2"/>
<keyword evidence="5" id="KW-1185">Reference proteome</keyword>
<dbReference type="Gene3D" id="3.40.630.30">
    <property type="match status" value="1"/>
</dbReference>
<evidence type="ECO:0000313" key="5">
    <source>
        <dbReference type="Proteomes" id="UP000245959"/>
    </source>
</evidence>
<proteinExistence type="predicted"/>
<dbReference type="SUPFAM" id="SSF55729">
    <property type="entry name" value="Acyl-CoA N-acyltransferases (Nat)"/>
    <property type="match status" value="1"/>
</dbReference>
<reference evidence="4 5" key="1">
    <citation type="submission" date="2018-04" db="EMBL/GenBank/DDBJ databases">
        <title>Genomic Encyclopedia of Type Strains, Phase IV (KMG-IV): sequencing the most valuable type-strain genomes for metagenomic binning, comparative biology and taxonomic classification.</title>
        <authorList>
            <person name="Goeker M."/>
        </authorList>
    </citation>
    <scope>NUCLEOTIDE SEQUENCE [LARGE SCALE GENOMIC DNA]</scope>
    <source>
        <strain evidence="4 5">DSM 14823</strain>
    </source>
</reference>
<dbReference type="InterPro" id="IPR000182">
    <property type="entry name" value="GNAT_dom"/>
</dbReference>
<feature type="domain" description="N-acetyltransferase" evidence="2">
    <location>
        <begin position="14"/>
        <end position="173"/>
    </location>
</feature>
<dbReference type="GO" id="GO:0046677">
    <property type="term" value="P:response to antibiotic"/>
    <property type="evidence" value="ECO:0007669"/>
    <property type="project" value="UniProtKB-KW"/>
</dbReference>
<reference evidence="3 6" key="2">
    <citation type="submission" date="2020-04" db="EMBL/GenBank/DDBJ databases">
        <authorList>
            <person name="Hitch T.C.A."/>
            <person name="Wylensek D."/>
            <person name="Clavel T."/>
        </authorList>
    </citation>
    <scope>NUCLEOTIDE SEQUENCE [LARGE SCALE GENOMIC DNA]</scope>
    <source>
        <strain evidence="3 6">COR2-253-APC-1A</strain>
    </source>
</reference>
<dbReference type="PANTHER" id="PTHR31438">
    <property type="entry name" value="LYSINE N-ACYLTRANSFERASE C17G9.06C-RELATED"/>
    <property type="match status" value="1"/>
</dbReference>
<dbReference type="GO" id="GO:0016410">
    <property type="term" value="F:N-acyltransferase activity"/>
    <property type="evidence" value="ECO:0007669"/>
    <property type="project" value="TreeGrafter"/>
</dbReference>
<comment type="caution">
    <text evidence="4">The sequence shown here is derived from an EMBL/GenBank/DDBJ whole genome shotgun (WGS) entry which is preliminary data.</text>
</comment>
<evidence type="ECO:0000259" key="2">
    <source>
        <dbReference type="PROSITE" id="PS51186"/>
    </source>
</evidence>
<accession>A0A2U1B2A9</accession>
<dbReference type="Pfam" id="PF13523">
    <property type="entry name" value="Acetyltransf_8"/>
    <property type="match status" value="1"/>
</dbReference>
<keyword evidence="1" id="KW-0046">Antibiotic resistance</keyword>
<evidence type="ECO:0000313" key="3">
    <source>
        <dbReference type="EMBL" id="NMD86244.1"/>
    </source>
</evidence>
<evidence type="ECO:0000313" key="6">
    <source>
        <dbReference type="Proteomes" id="UP000576225"/>
    </source>
</evidence>
<dbReference type="AlphaFoldDB" id="A0A2U1B2A9"/>
<dbReference type="EMBL" id="QEKH01000010">
    <property type="protein sequence ID" value="PVY42815.1"/>
    <property type="molecule type" value="Genomic_DNA"/>
</dbReference>
<keyword evidence="4" id="KW-0808">Transferase</keyword>
<evidence type="ECO:0000256" key="1">
    <source>
        <dbReference type="ARBA" id="ARBA00023251"/>
    </source>
</evidence>
<dbReference type="PROSITE" id="PS51186">
    <property type="entry name" value="GNAT"/>
    <property type="match status" value="1"/>
</dbReference>
<dbReference type="GeneID" id="78295038"/>
<dbReference type="RefSeq" id="WP_116883725.1">
    <property type="nucleotide sequence ID" value="NZ_CABMMC010000318.1"/>
</dbReference>
<evidence type="ECO:0000313" key="4">
    <source>
        <dbReference type="EMBL" id="PVY42815.1"/>
    </source>
</evidence>